<feature type="transmembrane region" description="Helical" evidence="1">
    <location>
        <begin position="139"/>
        <end position="160"/>
    </location>
</feature>
<feature type="transmembrane region" description="Helical" evidence="1">
    <location>
        <begin position="81"/>
        <end position="98"/>
    </location>
</feature>
<sequence length="195" mass="19640">MSTASIRAAAGTWLVGAAVYLTAEVVTATGVESYSYLDDYISELGVSGLMNRAFMLHGVLFLIGAVLVVRSVELGWTGRAFVVAAAVNALGNVGVGGFPSGTAAHVTGAGMAIIGGNVAVILGALGSRSLGAGQWFRRAGVTLGAVGLLCLAVLVIDGVNGASLPVGLVERGAVYPIIAWELLAGVTILRTRSVV</sequence>
<feature type="transmembrane region" description="Helical" evidence="1">
    <location>
        <begin position="52"/>
        <end position="69"/>
    </location>
</feature>
<keyword evidence="3" id="KW-1185">Reference proteome</keyword>
<evidence type="ECO:0000313" key="3">
    <source>
        <dbReference type="Proteomes" id="UP000466785"/>
    </source>
</evidence>
<dbReference type="EMBL" id="AP022570">
    <property type="protein sequence ID" value="BBX52949.1"/>
    <property type="molecule type" value="Genomic_DNA"/>
</dbReference>
<evidence type="ECO:0000313" key="2">
    <source>
        <dbReference type="EMBL" id="BBX52949.1"/>
    </source>
</evidence>
<protein>
    <recommendedName>
        <fullName evidence="4">DUF998 domain-containing protein</fullName>
    </recommendedName>
</protein>
<name>A0A6N4VES5_9MYCO</name>
<dbReference type="KEGG" id="mpof:MPOR_39750"/>
<gene>
    <name evidence="2" type="ORF">MPOR_39750</name>
</gene>
<keyword evidence="1" id="KW-1133">Transmembrane helix</keyword>
<proteinExistence type="predicted"/>
<dbReference type="AlphaFoldDB" id="A0A6N4VES5"/>
<evidence type="ECO:0000256" key="1">
    <source>
        <dbReference type="SAM" id="Phobius"/>
    </source>
</evidence>
<dbReference type="Proteomes" id="UP000466785">
    <property type="component" value="Chromosome"/>
</dbReference>
<reference evidence="2 3" key="1">
    <citation type="journal article" date="2019" name="Emerg. Microbes Infect.">
        <title>Comprehensive subspecies identification of 175 nontuberculous mycobacteria species based on 7547 genomic profiles.</title>
        <authorList>
            <person name="Matsumoto Y."/>
            <person name="Kinjo T."/>
            <person name="Motooka D."/>
            <person name="Nabeya D."/>
            <person name="Jung N."/>
            <person name="Uechi K."/>
            <person name="Horii T."/>
            <person name="Iida T."/>
            <person name="Fujita J."/>
            <person name="Nakamura S."/>
        </authorList>
    </citation>
    <scope>NUCLEOTIDE SEQUENCE [LARGE SCALE GENOMIC DNA]</scope>
    <source>
        <strain evidence="2 3">JCM 12603</strain>
    </source>
</reference>
<keyword evidence="1" id="KW-0812">Transmembrane</keyword>
<evidence type="ECO:0008006" key="4">
    <source>
        <dbReference type="Google" id="ProtNLM"/>
    </source>
</evidence>
<accession>A0A6N4VES5</accession>
<feature type="transmembrane region" description="Helical" evidence="1">
    <location>
        <begin position="172"/>
        <end position="189"/>
    </location>
</feature>
<dbReference type="InterPro" id="IPR009339">
    <property type="entry name" value="DUF998"/>
</dbReference>
<dbReference type="Pfam" id="PF06197">
    <property type="entry name" value="DUF998"/>
    <property type="match status" value="1"/>
</dbReference>
<keyword evidence="1" id="KW-0472">Membrane</keyword>
<feature type="transmembrane region" description="Helical" evidence="1">
    <location>
        <begin position="104"/>
        <end position="127"/>
    </location>
</feature>
<organism evidence="2 3">
    <name type="scientific">Mycolicibacterium poriferae</name>
    <dbReference type="NCBI Taxonomy" id="39694"/>
    <lineage>
        <taxon>Bacteria</taxon>
        <taxon>Bacillati</taxon>
        <taxon>Actinomycetota</taxon>
        <taxon>Actinomycetes</taxon>
        <taxon>Mycobacteriales</taxon>
        <taxon>Mycobacteriaceae</taxon>
        <taxon>Mycolicibacterium</taxon>
    </lineage>
</organism>
<dbReference type="RefSeq" id="WP_163676762.1">
    <property type="nucleotide sequence ID" value="NZ_AP022570.1"/>
</dbReference>